<name>A0A7G8T8L1_9FIRM</name>
<dbReference type="EMBL" id="CP060286">
    <property type="protein sequence ID" value="QNK39952.1"/>
    <property type="molecule type" value="Genomic_DNA"/>
</dbReference>
<evidence type="ECO:0000313" key="2">
    <source>
        <dbReference type="Proteomes" id="UP000515909"/>
    </source>
</evidence>
<protein>
    <submittedName>
        <fullName evidence="1">Uncharacterized protein</fullName>
    </submittedName>
</protein>
<dbReference type="AlphaFoldDB" id="A0A7G8T8L1"/>
<proteinExistence type="predicted"/>
<dbReference type="KEGG" id="cfem:HCR03_14735"/>
<accession>A0A7G8T8L1</accession>
<reference evidence="1 2" key="1">
    <citation type="submission" date="2020-08" db="EMBL/GenBank/DDBJ databases">
        <title>The isolate Caproiciproducens sp. 7D4C2 produces n-caproate at mildly acidic conditions from hexoses: genome and rBOX comparison with related strains and chain-elongating bacteria.</title>
        <authorList>
            <person name="Esquivel-Elizondo S."/>
            <person name="Bagci C."/>
            <person name="Temovska M."/>
            <person name="Jeon B.S."/>
            <person name="Bessarab I."/>
            <person name="Williams R.B.H."/>
            <person name="Huson D.H."/>
            <person name="Angenent L.T."/>
        </authorList>
    </citation>
    <scope>NUCLEOTIDE SEQUENCE [LARGE SCALE GENOMIC DNA]</scope>
    <source>
        <strain evidence="1 2">7D4C2</strain>
    </source>
</reference>
<dbReference type="RefSeq" id="WP_187035056.1">
    <property type="nucleotide sequence ID" value="NZ_CP060286.1"/>
</dbReference>
<evidence type="ECO:0000313" key="1">
    <source>
        <dbReference type="EMBL" id="QNK39952.1"/>
    </source>
</evidence>
<dbReference type="Proteomes" id="UP000515909">
    <property type="component" value="Chromosome"/>
</dbReference>
<sequence length="51" mass="5740">MKTTQQDKKTETIKIQINGIPVTLFFATEPNKEAADFIKKALINAYVVRTA</sequence>
<organism evidence="1 2">
    <name type="scientific">Caproicibacter fermentans</name>
    <dbReference type="NCBI Taxonomy" id="2576756"/>
    <lineage>
        <taxon>Bacteria</taxon>
        <taxon>Bacillati</taxon>
        <taxon>Bacillota</taxon>
        <taxon>Clostridia</taxon>
        <taxon>Eubacteriales</taxon>
        <taxon>Acutalibacteraceae</taxon>
        <taxon>Caproicibacter</taxon>
    </lineage>
</organism>
<gene>
    <name evidence="1" type="ORF">HCR03_14735</name>
</gene>